<dbReference type="GO" id="GO:0034338">
    <property type="term" value="F:short-chain carboxylesterase activity"/>
    <property type="evidence" value="ECO:0007669"/>
    <property type="project" value="TreeGrafter"/>
</dbReference>
<feature type="transmembrane region" description="Helical" evidence="2">
    <location>
        <begin position="35"/>
        <end position="56"/>
    </location>
</feature>
<keyword evidence="2" id="KW-1133">Transmembrane helix</keyword>
<dbReference type="InterPro" id="IPR022742">
    <property type="entry name" value="Hydrolase_4"/>
</dbReference>
<dbReference type="EMBL" id="NMUH01001020">
    <property type="protein sequence ID" value="MQL87972.1"/>
    <property type="molecule type" value="Genomic_DNA"/>
</dbReference>
<reference evidence="4" key="1">
    <citation type="submission" date="2017-07" db="EMBL/GenBank/DDBJ databases">
        <title>Taro Niue Genome Assembly and Annotation.</title>
        <authorList>
            <person name="Atibalentja N."/>
            <person name="Keating K."/>
            <person name="Fields C.J."/>
        </authorList>
    </citation>
    <scope>NUCLEOTIDE SEQUENCE</scope>
    <source>
        <strain evidence="4">Niue_2</strain>
        <tissue evidence="4">Leaf</tissue>
    </source>
</reference>
<dbReference type="InterPro" id="IPR029058">
    <property type="entry name" value="AB_hydrolase_fold"/>
</dbReference>
<keyword evidence="2" id="KW-0472">Membrane</keyword>
<name>A0A843UNX2_COLES</name>
<evidence type="ECO:0000313" key="5">
    <source>
        <dbReference type="Proteomes" id="UP000652761"/>
    </source>
</evidence>
<dbReference type="SUPFAM" id="SSF53474">
    <property type="entry name" value="alpha/beta-Hydrolases"/>
    <property type="match status" value="1"/>
</dbReference>
<dbReference type="Gene3D" id="3.40.50.1820">
    <property type="entry name" value="alpha/beta hydrolase"/>
    <property type="match status" value="1"/>
</dbReference>
<dbReference type="OrthoDB" id="247542at2759"/>
<keyword evidence="2" id="KW-0812">Transmembrane</keyword>
<dbReference type="PANTHER" id="PTHR10794">
    <property type="entry name" value="ABHYDROLASE DOMAIN-CONTAINING PROTEIN"/>
    <property type="match status" value="1"/>
</dbReference>
<evidence type="ECO:0000256" key="2">
    <source>
        <dbReference type="SAM" id="Phobius"/>
    </source>
</evidence>
<keyword evidence="5" id="KW-1185">Reference proteome</keyword>
<feature type="transmembrane region" description="Helical" evidence="2">
    <location>
        <begin position="77"/>
        <end position="99"/>
    </location>
</feature>
<dbReference type="PANTHER" id="PTHR10794:SF63">
    <property type="entry name" value="ALPHA_BETA HYDROLASE 1, ISOFORM A"/>
    <property type="match status" value="1"/>
</dbReference>
<protein>
    <recommendedName>
        <fullName evidence="3">Serine aminopeptidase S33 domain-containing protein</fullName>
    </recommendedName>
</protein>
<sequence>MGWPRVGSDCLIPQIQIGFGLDDVSLKPDAAILDVVKSLLCLLFNCLPFSTILQYIKHLVYNIAKQGWNVVVSNHRGLGGVSITVGFIVLMSLHVYRLISSVIFVQSDRFYNAGWTEDIRKVINHLHLEYPKAPLFAIGTSIGANMLVKYLGEEGDGTPVAGAASICSPWDLVVGIITNMQVNN</sequence>
<feature type="domain" description="Serine aminopeptidase S33" evidence="3">
    <location>
        <begin position="56"/>
        <end position="161"/>
    </location>
</feature>
<comment type="similarity">
    <text evidence="1">Belongs to the AB hydrolase superfamily. AB hydrolase 4 family.</text>
</comment>
<dbReference type="AlphaFoldDB" id="A0A843UNX2"/>
<dbReference type="Pfam" id="PF12146">
    <property type="entry name" value="Hydrolase_4"/>
    <property type="match status" value="1"/>
</dbReference>
<evidence type="ECO:0000259" key="3">
    <source>
        <dbReference type="Pfam" id="PF12146"/>
    </source>
</evidence>
<evidence type="ECO:0000313" key="4">
    <source>
        <dbReference type="EMBL" id="MQL87972.1"/>
    </source>
</evidence>
<dbReference type="GO" id="GO:0047372">
    <property type="term" value="F:monoacylglycerol lipase activity"/>
    <property type="evidence" value="ECO:0007669"/>
    <property type="project" value="TreeGrafter"/>
</dbReference>
<dbReference type="Proteomes" id="UP000652761">
    <property type="component" value="Unassembled WGS sequence"/>
</dbReference>
<comment type="caution">
    <text evidence="4">The sequence shown here is derived from an EMBL/GenBank/DDBJ whole genome shotgun (WGS) entry which is preliminary data.</text>
</comment>
<accession>A0A843UNX2</accession>
<organism evidence="4 5">
    <name type="scientific">Colocasia esculenta</name>
    <name type="common">Wild taro</name>
    <name type="synonym">Arum esculentum</name>
    <dbReference type="NCBI Taxonomy" id="4460"/>
    <lineage>
        <taxon>Eukaryota</taxon>
        <taxon>Viridiplantae</taxon>
        <taxon>Streptophyta</taxon>
        <taxon>Embryophyta</taxon>
        <taxon>Tracheophyta</taxon>
        <taxon>Spermatophyta</taxon>
        <taxon>Magnoliopsida</taxon>
        <taxon>Liliopsida</taxon>
        <taxon>Araceae</taxon>
        <taxon>Aroideae</taxon>
        <taxon>Colocasieae</taxon>
        <taxon>Colocasia</taxon>
    </lineage>
</organism>
<gene>
    <name evidence="4" type="ORF">Taro_020537</name>
</gene>
<proteinExistence type="inferred from homology"/>
<dbReference type="InterPro" id="IPR050960">
    <property type="entry name" value="AB_hydrolase_4_sf"/>
</dbReference>
<evidence type="ECO:0000256" key="1">
    <source>
        <dbReference type="ARBA" id="ARBA00010884"/>
    </source>
</evidence>